<dbReference type="AlphaFoldDB" id="A0A6J4I6G6"/>
<evidence type="ECO:0000256" key="1">
    <source>
        <dbReference type="SAM" id="MobiDB-lite"/>
    </source>
</evidence>
<gene>
    <name evidence="2" type="ORF">AVDCRST_MAG54-1620</name>
</gene>
<feature type="non-terminal residue" evidence="2">
    <location>
        <position position="1"/>
    </location>
</feature>
<organism evidence="2">
    <name type="scientific">uncultured Actinomycetospora sp</name>
    <dbReference type="NCBI Taxonomy" id="1135996"/>
    <lineage>
        <taxon>Bacteria</taxon>
        <taxon>Bacillati</taxon>
        <taxon>Actinomycetota</taxon>
        <taxon>Actinomycetes</taxon>
        <taxon>Pseudonocardiales</taxon>
        <taxon>Pseudonocardiaceae</taxon>
        <taxon>Actinomycetospora</taxon>
        <taxon>environmental samples</taxon>
    </lineage>
</organism>
<sequence length="84" mass="9300">EQDHGLGARGLPRPRPRTLLPRDVPRSGLGAGRAGQGRVRQLPDPARLPAVGDRHRPGGRRLGRHQRGRPSRDAALLAHRHRRL</sequence>
<feature type="compositionally biased region" description="Basic residues" evidence="1">
    <location>
        <begin position="57"/>
        <end position="69"/>
    </location>
</feature>
<protein>
    <submittedName>
        <fullName evidence="2">WhiB-like transcription regulator</fullName>
    </submittedName>
</protein>
<accession>A0A6J4I6G6</accession>
<proteinExistence type="predicted"/>
<dbReference type="EMBL" id="CADCTH010000219">
    <property type="protein sequence ID" value="CAA9243484.1"/>
    <property type="molecule type" value="Genomic_DNA"/>
</dbReference>
<feature type="region of interest" description="Disordered" evidence="1">
    <location>
        <begin position="1"/>
        <end position="84"/>
    </location>
</feature>
<evidence type="ECO:0000313" key="2">
    <source>
        <dbReference type="EMBL" id="CAA9243484.1"/>
    </source>
</evidence>
<reference evidence="2" key="1">
    <citation type="submission" date="2020-02" db="EMBL/GenBank/DDBJ databases">
        <authorList>
            <person name="Meier V. D."/>
        </authorList>
    </citation>
    <scope>NUCLEOTIDE SEQUENCE</scope>
    <source>
        <strain evidence="2">AVDCRST_MAG54</strain>
    </source>
</reference>
<name>A0A6J4I6G6_9PSEU</name>
<feature type="non-terminal residue" evidence="2">
    <location>
        <position position="84"/>
    </location>
</feature>